<sequence>MSSDAFFKFSTIQEARNVFEYSLYLFTSSGPARPSCDTEPSAELLPGQVDYFTTLMTKFSNAMRVFMDTSGSFLTPRERTSAAALQLHVLNSYVSFYTEYLPPACRPHSNALLPKMKEMVSLCEEIIPSISDGTESVDQRTSFCLDIGYIIPLYTVASQCHDIATRRRVIALLRSTPRQEGLWNSLVVAKAAERILEIERGTGKRLEPGAPVASLTTSPRPRTVLQLDGKGVRLQYVKQGQDTAVPTRVVEEVVTW</sequence>
<keyword evidence="8" id="KW-1185">Reference proteome</keyword>
<comment type="caution">
    <text evidence="7">The sequence shown here is derived from an EMBL/GenBank/DDBJ whole genome shotgun (WGS) entry which is preliminary data.</text>
</comment>
<keyword evidence="1" id="KW-0479">Metal-binding</keyword>
<evidence type="ECO:0000256" key="4">
    <source>
        <dbReference type="ARBA" id="ARBA00023125"/>
    </source>
</evidence>
<reference evidence="7 8" key="1">
    <citation type="journal article" date="2024" name="IMA Fungus">
        <title>IMA Genome - F19 : A genome assembly and annotation guide to empower mycologists, including annotated draft genome sequences of Ceratocystis pirilliformis, Diaporthe australafricana, Fusarium ophioides, Paecilomyces lecythidis, and Sporothrix stenoceras.</title>
        <authorList>
            <person name="Aylward J."/>
            <person name="Wilson A.M."/>
            <person name="Visagie C.M."/>
            <person name="Spraker J."/>
            <person name="Barnes I."/>
            <person name="Buitendag C."/>
            <person name="Ceriani C."/>
            <person name="Del Mar Angel L."/>
            <person name="du Plessis D."/>
            <person name="Fuchs T."/>
            <person name="Gasser K."/>
            <person name="Kramer D."/>
            <person name="Li W."/>
            <person name="Munsamy K."/>
            <person name="Piso A."/>
            <person name="Price J.L."/>
            <person name="Sonnekus B."/>
            <person name="Thomas C."/>
            <person name="van der Nest A."/>
            <person name="van Dijk A."/>
            <person name="van Heerden A."/>
            <person name="van Vuuren N."/>
            <person name="Yilmaz N."/>
            <person name="Duong T.A."/>
            <person name="van der Merwe N.A."/>
            <person name="Wingfield M.J."/>
            <person name="Wingfield B.D."/>
        </authorList>
    </citation>
    <scope>NUCLEOTIDE SEQUENCE [LARGE SCALE GENOMIC DNA]</scope>
    <source>
        <strain evidence="7 8">CMW 18300</strain>
    </source>
</reference>
<proteinExistence type="predicted"/>
<keyword evidence="4" id="KW-0238">DNA-binding</keyword>
<organism evidence="7 8">
    <name type="scientific">Diaporthe australafricana</name>
    <dbReference type="NCBI Taxonomy" id="127596"/>
    <lineage>
        <taxon>Eukaryota</taxon>
        <taxon>Fungi</taxon>
        <taxon>Dikarya</taxon>
        <taxon>Ascomycota</taxon>
        <taxon>Pezizomycotina</taxon>
        <taxon>Sordariomycetes</taxon>
        <taxon>Sordariomycetidae</taxon>
        <taxon>Diaporthales</taxon>
        <taxon>Diaporthaceae</taxon>
        <taxon>Diaporthe</taxon>
    </lineage>
</organism>
<evidence type="ECO:0000256" key="5">
    <source>
        <dbReference type="ARBA" id="ARBA00023163"/>
    </source>
</evidence>
<evidence type="ECO:0000313" key="8">
    <source>
        <dbReference type="Proteomes" id="UP001583177"/>
    </source>
</evidence>
<protein>
    <submittedName>
        <fullName evidence="7">Uncharacterized protein</fullName>
    </submittedName>
</protein>
<dbReference type="InterPro" id="IPR052360">
    <property type="entry name" value="Transcr_Regulatory_Proteins"/>
</dbReference>
<dbReference type="PANTHER" id="PTHR36206">
    <property type="entry name" value="ASPERCRYPTIN BIOSYNTHESIS CLUSTER-SPECIFIC TRANSCRIPTION REGULATOR ATNN-RELATED"/>
    <property type="match status" value="1"/>
</dbReference>
<evidence type="ECO:0000256" key="3">
    <source>
        <dbReference type="ARBA" id="ARBA00023015"/>
    </source>
</evidence>
<keyword evidence="3" id="KW-0805">Transcription regulation</keyword>
<accession>A0ABR3XWG7</accession>
<keyword evidence="6" id="KW-0539">Nucleus</keyword>
<keyword evidence="2" id="KW-0862">Zinc</keyword>
<evidence type="ECO:0000313" key="7">
    <source>
        <dbReference type="EMBL" id="KAL1880061.1"/>
    </source>
</evidence>
<gene>
    <name evidence="7" type="ORF">Daus18300_001424</name>
</gene>
<name>A0ABR3XWG7_9PEZI</name>
<evidence type="ECO:0000256" key="2">
    <source>
        <dbReference type="ARBA" id="ARBA00022833"/>
    </source>
</evidence>
<evidence type="ECO:0000256" key="1">
    <source>
        <dbReference type="ARBA" id="ARBA00022723"/>
    </source>
</evidence>
<dbReference type="PANTHER" id="PTHR36206:SF12">
    <property type="entry name" value="ASPERCRYPTIN BIOSYNTHESIS CLUSTER-SPECIFIC TRANSCRIPTION REGULATOR ATNN-RELATED"/>
    <property type="match status" value="1"/>
</dbReference>
<keyword evidence="5" id="KW-0804">Transcription</keyword>
<dbReference type="EMBL" id="JAWRVE010000008">
    <property type="protein sequence ID" value="KAL1880061.1"/>
    <property type="molecule type" value="Genomic_DNA"/>
</dbReference>
<dbReference type="Proteomes" id="UP001583177">
    <property type="component" value="Unassembled WGS sequence"/>
</dbReference>
<evidence type="ECO:0000256" key="6">
    <source>
        <dbReference type="ARBA" id="ARBA00023242"/>
    </source>
</evidence>